<accession>V5ENY2</accession>
<evidence type="ECO:0000313" key="3">
    <source>
        <dbReference type="Proteomes" id="UP000019377"/>
    </source>
</evidence>
<dbReference type="AlphaFoldDB" id="V5ENY2"/>
<evidence type="ECO:0000313" key="2">
    <source>
        <dbReference type="EMBL" id="EST06810.1"/>
    </source>
</evidence>
<dbReference type="eggNOG" id="ENOG502SFX9">
    <property type="taxonomic scope" value="Eukaryota"/>
</dbReference>
<feature type="compositionally biased region" description="Low complexity" evidence="1">
    <location>
        <begin position="89"/>
        <end position="114"/>
    </location>
</feature>
<organism evidence="2 3">
    <name type="scientific">Kalmanozyma brasiliensis (strain GHG001)</name>
    <name type="common">Yeast</name>
    <name type="synonym">Pseudozyma brasiliensis</name>
    <dbReference type="NCBI Taxonomy" id="1365824"/>
    <lineage>
        <taxon>Eukaryota</taxon>
        <taxon>Fungi</taxon>
        <taxon>Dikarya</taxon>
        <taxon>Basidiomycota</taxon>
        <taxon>Ustilaginomycotina</taxon>
        <taxon>Ustilaginomycetes</taxon>
        <taxon>Ustilaginales</taxon>
        <taxon>Ustilaginaceae</taxon>
        <taxon>Kalmanozyma</taxon>
    </lineage>
</organism>
<evidence type="ECO:0000256" key="1">
    <source>
        <dbReference type="SAM" id="MobiDB-lite"/>
    </source>
</evidence>
<feature type="compositionally biased region" description="Basic and acidic residues" evidence="1">
    <location>
        <begin position="41"/>
        <end position="52"/>
    </location>
</feature>
<dbReference type="HOGENOM" id="CLU_155994_0_0_1"/>
<name>V5ENY2_KALBG</name>
<dbReference type="OrthoDB" id="2590867at2759"/>
<dbReference type="RefSeq" id="XP_016291799.1">
    <property type="nucleotide sequence ID" value="XM_016436843.1"/>
</dbReference>
<dbReference type="GeneID" id="27419487"/>
<protein>
    <submittedName>
        <fullName evidence="2">Uncharacterized protein</fullName>
    </submittedName>
</protein>
<feature type="region of interest" description="Disordered" evidence="1">
    <location>
        <begin position="28"/>
        <end position="114"/>
    </location>
</feature>
<gene>
    <name evidence="2" type="ORF">PSEUBRA_SCAF25g00997</name>
</gene>
<keyword evidence="3" id="KW-1185">Reference proteome</keyword>
<dbReference type="Proteomes" id="UP000019377">
    <property type="component" value="Unassembled WGS sequence"/>
</dbReference>
<proteinExistence type="predicted"/>
<sequence>MSGNAGDRIGGAIKGAFNAVHGVGETIRGNINDGVDAAGEGLRDASHDDRAADPSAVGRSSDYDTQGNHRGVAQEGTEEFKSGIQQMKNAFSSDSSSTNTTTGTATNTTANTST</sequence>
<dbReference type="EMBL" id="KI545868">
    <property type="protein sequence ID" value="EST06810.1"/>
    <property type="molecule type" value="Genomic_DNA"/>
</dbReference>
<reference evidence="3" key="1">
    <citation type="journal article" date="2013" name="Genome Announc.">
        <title>Draft genome sequence of Pseudozyma brasiliensis sp. nov. strain GHG001, a high producer of endo-1,4-xylanase isolated from an insect pest of sugarcane.</title>
        <authorList>
            <person name="Oliveira J.V.D.C."/>
            <person name="dos Santos R.A.C."/>
            <person name="Borges T.A."/>
            <person name="Riano-Pachon D.M."/>
            <person name="Goldman G.H."/>
        </authorList>
    </citation>
    <scope>NUCLEOTIDE SEQUENCE [LARGE SCALE GENOMIC DNA]</scope>
    <source>
        <strain evidence="3">GHG001</strain>
    </source>
</reference>
<dbReference type="OMA" id="DTQGNHR"/>